<feature type="coiled-coil region" evidence="1">
    <location>
        <begin position="62"/>
        <end position="106"/>
    </location>
</feature>
<feature type="region of interest" description="Disordered" evidence="2">
    <location>
        <begin position="114"/>
        <end position="231"/>
    </location>
</feature>
<proteinExistence type="predicted"/>
<keyword evidence="1" id="KW-0175">Coiled coil</keyword>
<evidence type="ECO:0000256" key="2">
    <source>
        <dbReference type="SAM" id="MobiDB-lite"/>
    </source>
</evidence>
<comment type="caution">
    <text evidence="3">The sequence shown here is derived from an EMBL/GenBank/DDBJ whole genome shotgun (WGS) entry which is preliminary data.</text>
</comment>
<accession>A0ABN9X5D9</accession>
<sequence>MSNAESLADVASVTPSPASDEPVSMEADSSDDAPLRRTQSQAFKRIKIDEVAKSVEERDEPVQELRKALSQLCRRRADADADAEDLATARERAEEQLRQVERLQQGFRNFGEDLMEGMLAEEDRSDATPRRTAQCASRRSRASRASWTRSTVRSRASRSSGRGWPQSSSGWARSPLWPRRSPGRPPRRPPSPRRPQSPGAPAGPPRPRPRQARPARSQGTNLMPAPSWATRIVGPRWVHVRSRIEGSRAPPAHRWDGPQGSAGPPPR</sequence>
<gene>
    <name evidence="3" type="ORF">PCOR1329_LOCUS72492</name>
</gene>
<dbReference type="Proteomes" id="UP001189429">
    <property type="component" value="Unassembled WGS sequence"/>
</dbReference>
<protein>
    <submittedName>
        <fullName evidence="3">Uncharacterized protein</fullName>
    </submittedName>
</protein>
<name>A0ABN9X5D9_9DINO</name>
<keyword evidence="4" id="KW-1185">Reference proteome</keyword>
<feature type="compositionally biased region" description="Low complexity" evidence="2">
    <location>
        <begin position="130"/>
        <end position="162"/>
    </location>
</feature>
<dbReference type="EMBL" id="CAUYUJ010019696">
    <property type="protein sequence ID" value="CAK0892996.1"/>
    <property type="molecule type" value="Genomic_DNA"/>
</dbReference>
<evidence type="ECO:0000313" key="4">
    <source>
        <dbReference type="Proteomes" id="UP001189429"/>
    </source>
</evidence>
<evidence type="ECO:0000313" key="3">
    <source>
        <dbReference type="EMBL" id="CAK0892996.1"/>
    </source>
</evidence>
<evidence type="ECO:0000256" key="1">
    <source>
        <dbReference type="SAM" id="Coils"/>
    </source>
</evidence>
<reference evidence="3" key="1">
    <citation type="submission" date="2023-10" db="EMBL/GenBank/DDBJ databases">
        <authorList>
            <person name="Chen Y."/>
            <person name="Shah S."/>
            <person name="Dougan E. K."/>
            <person name="Thang M."/>
            <person name="Chan C."/>
        </authorList>
    </citation>
    <scope>NUCLEOTIDE SEQUENCE [LARGE SCALE GENOMIC DNA]</scope>
</reference>
<feature type="region of interest" description="Disordered" evidence="2">
    <location>
        <begin position="1"/>
        <end position="41"/>
    </location>
</feature>
<feature type="region of interest" description="Disordered" evidence="2">
    <location>
        <begin position="243"/>
        <end position="267"/>
    </location>
</feature>
<organism evidence="3 4">
    <name type="scientific">Prorocentrum cordatum</name>
    <dbReference type="NCBI Taxonomy" id="2364126"/>
    <lineage>
        <taxon>Eukaryota</taxon>
        <taxon>Sar</taxon>
        <taxon>Alveolata</taxon>
        <taxon>Dinophyceae</taxon>
        <taxon>Prorocentrales</taxon>
        <taxon>Prorocentraceae</taxon>
        <taxon>Prorocentrum</taxon>
    </lineage>
</organism>
<feature type="compositionally biased region" description="Basic residues" evidence="2">
    <location>
        <begin position="181"/>
        <end position="191"/>
    </location>
</feature>